<dbReference type="InterPro" id="IPR013118">
    <property type="entry name" value="Mannitol_DH_C"/>
</dbReference>
<evidence type="ECO:0000313" key="5">
    <source>
        <dbReference type="EMBL" id="TCK92741.1"/>
    </source>
</evidence>
<proteinExistence type="predicted"/>
<dbReference type="AlphaFoldDB" id="A0A4V2Q082"/>
<feature type="domain" description="Mannitol dehydrogenase C-terminal" evidence="4">
    <location>
        <begin position="322"/>
        <end position="507"/>
    </location>
</feature>
<dbReference type="Gene3D" id="3.40.50.720">
    <property type="entry name" value="NAD(P)-binding Rossmann-like Domain"/>
    <property type="match status" value="1"/>
</dbReference>
<evidence type="ECO:0000256" key="1">
    <source>
        <dbReference type="ARBA" id="ARBA00023002"/>
    </source>
</evidence>
<comment type="caution">
    <text evidence="5">The sequence shown here is derived from an EMBL/GenBank/DDBJ whole genome shotgun (WGS) entry which is preliminary data.</text>
</comment>
<reference evidence="5 6" key="1">
    <citation type="submission" date="2019-03" db="EMBL/GenBank/DDBJ databases">
        <title>Genomic Encyclopedia of Type Strains, Phase IV (KMG-IV): sequencing the most valuable type-strain genomes for metagenomic binning, comparative biology and taxonomic classification.</title>
        <authorList>
            <person name="Goeker M."/>
        </authorList>
    </citation>
    <scope>NUCLEOTIDE SEQUENCE [LARGE SCALE GENOMIC DNA]</scope>
    <source>
        <strain evidence="5 6">DSM 24176</strain>
    </source>
</reference>
<dbReference type="EMBL" id="SMGQ01000013">
    <property type="protein sequence ID" value="TCK92741.1"/>
    <property type="molecule type" value="Genomic_DNA"/>
</dbReference>
<dbReference type="OrthoDB" id="271711at2"/>
<keyword evidence="1" id="KW-0560">Oxidoreductase</keyword>
<dbReference type="Gene3D" id="1.10.1040.10">
    <property type="entry name" value="N-(1-d-carboxylethyl)-l-norvaline Dehydrogenase, domain 2"/>
    <property type="match status" value="1"/>
</dbReference>
<dbReference type="PANTHER" id="PTHR43362">
    <property type="entry name" value="MANNITOL DEHYDROGENASE DSF1-RELATED"/>
    <property type="match status" value="1"/>
</dbReference>
<accession>A0A4V2Q082</accession>
<dbReference type="Pfam" id="PF01232">
    <property type="entry name" value="Mannitol_dh"/>
    <property type="match status" value="1"/>
</dbReference>
<dbReference type="Pfam" id="PF08125">
    <property type="entry name" value="Mannitol_dh_C"/>
    <property type="match status" value="1"/>
</dbReference>
<protein>
    <submittedName>
        <fullName evidence="5">Fructuronate reductase</fullName>
    </submittedName>
</protein>
<gene>
    <name evidence="5" type="ORF">EDC19_1896</name>
</gene>
<dbReference type="InterPro" id="IPR050988">
    <property type="entry name" value="Mannitol_DH/Oxidoreductase"/>
</dbReference>
<dbReference type="GO" id="GO:0008926">
    <property type="term" value="F:mannitol-1-phosphate 5-dehydrogenase activity"/>
    <property type="evidence" value="ECO:0007669"/>
    <property type="project" value="UniProtKB-EC"/>
</dbReference>
<keyword evidence="6" id="KW-1185">Reference proteome</keyword>
<dbReference type="PANTHER" id="PTHR43362:SF1">
    <property type="entry name" value="MANNITOL DEHYDROGENASE 2-RELATED"/>
    <property type="match status" value="1"/>
</dbReference>
<dbReference type="InterPro" id="IPR036291">
    <property type="entry name" value="NAD(P)-bd_dom_sf"/>
</dbReference>
<name>A0A4V2Q082_9FIRM</name>
<dbReference type="SUPFAM" id="SSF51735">
    <property type="entry name" value="NAD(P)-binding Rossmann-fold domains"/>
    <property type="match status" value="1"/>
</dbReference>
<sequence>MLKLNRKSIEDYSIDWEKNNIQLPEFDYETVKYNTKKNPTWIHFGAGNIFRGFVANAYQELLNSKKVDTGIIAAESFDFEIIEKIYKKYEDLTLLVKMNASGDFDKSIIGSIVESITTDNNSPLDHNRLIEVFENPSLEMASFTITEKGYALTDAAGEYLGIIKKDIEEGIEKPVHTMSIIASLAYRRYLKGEYPMTFVSMDNCSHNGDKLKTSVITIAKEWAKKGFVEDGFIQYLEDESKITFPYSMIDKITPRPSETVKKHLESLSIEDMDIVITSKNSYMAPFVNAEVSEYLVIEDKFTNGRPPLEEVGIIFTDRQTVNQVETMKVTTCLNPLHTALAVSGCLLGHTLIADEMKDGILKKFVETIGYTEGLKVVVDPEIINPKDFLNEVVSERFANPFIPDTPQRIATDTSQKVGIRFGETIKAYEKREDLKASDLVAIPLAIATWCRYLLGVDDEGNTFELSSDPLLATLKESLTGIAFGDETVDLSSILANKSIFGLDLYDVGLGQKIEEMFIHMIKGKGAVRATLEKYL</sequence>
<dbReference type="InterPro" id="IPR008927">
    <property type="entry name" value="6-PGluconate_DH-like_C_sf"/>
</dbReference>
<evidence type="ECO:0000313" key="6">
    <source>
        <dbReference type="Proteomes" id="UP000294545"/>
    </source>
</evidence>
<feature type="domain" description="Mannitol dehydrogenase N-terminal" evidence="3">
    <location>
        <begin position="42"/>
        <end position="309"/>
    </location>
</feature>
<evidence type="ECO:0000259" key="4">
    <source>
        <dbReference type="Pfam" id="PF08125"/>
    </source>
</evidence>
<dbReference type="InterPro" id="IPR013328">
    <property type="entry name" value="6PGD_dom2"/>
</dbReference>
<organism evidence="5 6">
    <name type="scientific">Natranaerovirga hydrolytica</name>
    <dbReference type="NCBI Taxonomy" id="680378"/>
    <lineage>
        <taxon>Bacteria</taxon>
        <taxon>Bacillati</taxon>
        <taxon>Bacillota</taxon>
        <taxon>Clostridia</taxon>
        <taxon>Lachnospirales</taxon>
        <taxon>Natranaerovirgaceae</taxon>
        <taxon>Natranaerovirga</taxon>
    </lineage>
</organism>
<evidence type="ECO:0000259" key="3">
    <source>
        <dbReference type="Pfam" id="PF01232"/>
    </source>
</evidence>
<dbReference type="Proteomes" id="UP000294545">
    <property type="component" value="Unassembled WGS sequence"/>
</dbReference>
<dbReference type="SUPFAM" id="SSF48179">
    <property type="entry name" value="6-phosphogluconate dehydrogenase C-terminal domain-like"/>
    <property type="match status" value="1"/>
</dbReference>
<evidence type="ECO:0000256" key="2">
    <source>
        <dbReference type="ARBA" id="ARBA00048615"/>
    </source>
</evidence>
<comment type="catalytic activity">
    <reaction evidence="2">
        <text>D-mannitol 1-phosphate + NAD(+) = beta-D-fructose 6-phosphate + NADH + H(+)</text>
        <dbReference type="Rhea" id="RHEA:19661"/>
        <dbReference type="ChEBI" id="CHEBI:15378"/>
        <dbReference type="ChEBI" id="CHEBI:57540"/>
        <dbReference type="ChEBI" id="CHEBI:57634"/>
        <dbReference type="ChEBI" id="CHEBI:57945"/>
        <dbReference type="ChEBI" id="CHEBI:61381"/>
        <dbReference type="EC" id="1.1.1.17"/>
    </reaction>
</comment>
<dbReference type="InterPro" id="IPR013131">
    <property type="entry name" value="Mannitol_DH_N"/>
</dbReference>